<dbReference type="Proteomes" id="UP000887579">
    <property type="component" value="Unplaced"/>
</dbReference>
<name>A0AC34FUS6_9BILA</name>
<proteinExistence type="predicted"/>
<dbReference type="WBParaSite" id="ES5_v2.g21124.t1">
    <property type="protein sequence ID" value="ES5_v2.g21124.t1"/>
    <property type="gene ID" value="ES5_v2.g21124"/>
</dbReference>
<protein>
    <submittedName>
        <fullName evidence="2">Uncharacterized protein</fullName>
    </submittedName>
</protein>
<reference evidence="2" key="1">
    <citation type="submission" date="2022-11" db="UniProtKB">
        <authorList>
            <consortium name="WormBaseParasite"/>
        </authorList>
    </citation>
    <scope>IDENTIFICATION</scope>
</reference>
<accession>A0AC34FUS6</accession>
<evidence type="ECO:0000313" key="2">
    <source>
        <dbReference type="WBParaSite" id="ES5_v2.g21124.t1"/>
    </source>
</evidence>
<sequence length="249" mass="28443">MASESYIPTKATQQVEFLKKYPEYDGRGIKMAIIDYDIIDPSLPGMQKTSTGLPKIFDVLDKFKVTVDTSTVVETQIAKKNIKFIIGLSGRKLNIPKSWKNISDKWHIGSVPFKELKDVCLETDEIIECKVLEKAVRFHHGKSLRKNESKAMKDKIIDCIVWFDGEKWRACIDTSFLNKDPNLARVKVLTNYENEYEFAFLDDKLIYCVNICDNGNSLNLMYPHDDHATQVAHVAAGYFPGSSKTVKMY</sequence>
<evidence type="ECO:0000313" key="1">
    <source>
        <dbReference type="Proteomes" id="UP000887579"/>
    </source>
</evidence>
<organism evidence="1 2">
    <name type="scientific">Panagrolaimus sp. ES5</name>
    <dbReference type="NCBI Taxonomy" id="591445"/>
    <lineage>
        <taxon>Eukaryota</taxon>
        <taxon>Metazoa</taxon>
        <taxon>Ecdysozoa</taxon>
        <taxon>Nematoda</taxon>
        <taxon>Chromadorea</taxon>
        <taxon>Rhabditida</taxon>
        <taxon>Tylenchina</taxon>
        <taxon>Panagrolaimomorpha</taxon>
        <taxon>Panagrolaimoidea</taxon>
        <taxon>Panagrolaimidae</taxon>
        <taxon>Panagrolaimus</taxon>
    </lineage>
</organism>